<reference evidence="2" key="1">
    <citation type="journal article" date="2021" name="Proc. Natl. Acad. Sci. U.S.A.">
        <title>A Catalog of Tens of Thousands of Viruses from Human Metagenomes Reveals Hidden Associations with Chronic Diseases.</title>
        <authorList>
            <person name="Tisza M.J."/>
            <person name="Buck C.B."/>
        </authorList>
    </citation>
    <scope>NUCLEOTIDE SEQUENCE</scope>
    <source>
        <strain evidence="2">CtQU013</strain>
    </source>
</reference>
<evidence type="ECO:0000313" key="2">
    <source>
        <dbReference type="EMBL" id="DAD95676.1"/>
    </source>
</evidence>
<organism evidence="2">
    <name type="scientific">Siphoviridae sp. ctQU013</name>
    <dbReference type="NCBI Taxonomy" id="2826329"/>
    <lineage>
        <taxon>Viruses</taxon>
        <taxon>Duplodnaviria</taxon>
        <taxon>Heunggongvirae</taxon>
        <taxon>Uroviricota</taxon>
        <taxon>Caudoviricetes</taxon>
    </lineage>
</organism>
<feature type="transmembrane region" description="Helical" evidence="1">
    <location>
        <begin position="29"/>
        <end position="50"/>
    </location>
</feature>
<proteinExistence type="predicted"/>
<keyword evidence="1" id="KW-0472">Membrane</keyword>
<sequence length="55" mass="6371">MTEIIAVLAPVLRWLIMKKDSELPWVVRLSRWVLALCGSALAVLFVAHCFKEWFL</sequence>
<evidence type="ECO:0000256" key="1">
    <source>
        <dbReference type="SAM" id="Phobius"/>
    </source>
</evidence>
<name>A0A8S5NMS9_9CAUD</name>
<accession>A0A8S5NMS9</accession>
<keyword evidence="1" id="KW-1133">Transmembrane helix</keyword>
<dbReference type="EMBL" id="BK015198">
    <property type="protein sequence ID" value="DAD95676.1"/>
    <property type="molecule type" value="Genomic_DNA"/>
</dbReference>
<keyword evidence="1" id="KW-0812">Transmembrane</keyword>
<protein>
    <submittedName>
        <fullName evidence="2">Uncharacterized protein</fullName>
    </submittedName>
</protein>